<dbReference type="AlphaFoldDB" id="A0A2I0VM41"/>
<reference evidence="2 3" key="2">
    <citation type="journal article" date="2017" name="Nature">
        <title>The Apostasia genome and the evolution of orchids.</title>
        <authorList>
            <person name="Zhang G.Q."/>
            <person name="Liu K.W."/>
            <person name="Li Z."/>
            <person name="Lohaus R."/>
            <person name="Hsiao Y.Y."/>
            <person name="Niu S.C."/>
            <person name="Wang J.Y."/>
            <person name="Lin Y.C."/>
            <person name="Xu Q."/>
            <person name="Chen L.J."/>
            <person name="Yoshida K."/>
            <person name="Fujiwara S."/>
            <person name="Wang Z.W."/>
            <person name="Zhang Y.Q."/>
            <person name="Mitsuda N."/>
            <person name="Wang M."/>
            <person name="Liu G.H."/>
            <person name="Pecoraro L."/>
            <person name="Huang H.X."/>
            <person name="Xiao X.J."/>
            <person name="Lin M."/>
            <person name="Wu X.Y."/>
            <person name="Wu W.L."/>
            <person name="Chen Y.Y."/>
            <person name="Chang S.B."/>
            <person name="Sakamoto S."/>
            <person name="Ohme-Takagi M."/>
            <person name="Yagi M."/>
            <person name="Zeng S.J."/>
            <person name="Shen C.Y."/>
            <person name="Yeh C.M."/>
            <person name="Luo Y.B."/>
            <person name="Tsai W.C."/>
            <person name="Van de Peer Y."/>
            <person name="Liu Z.J."/>
        </authorList>
    </citation>
    <scope>NUCLEOTIDE SEQUENCE [LARGE SCALE GENOMIC DNA]</scope>
    <source>
        <tissue evidence="2">The whole plant</tissue>
    </source>
</reference>
<evidence type="ECO:0000313" key="2">
    <source>
        <dbReference type="EMBL" id="PKU64488.1"/>
    </source>
</evidence>
<dbReference type="InterPro" id="IPR043502">
    <property type="entry name" value="DNA/RNA_pol_sf"/>
</dbReference>
<dbReference type="STRING" id="906689.A0A2I0VM41"/>
<reference evidence="2 3" key="1">
    <citation type="journal article" date="2016" name="Sci. Rep.">
        <title>The Dendrobium catenatum Lindl. genome sequence provides insights into polysaccharide synthase, floral development and adaptive evolution.</title>
        <authorList>
            <person name="Zhang G.Q."/>
            <person name="Xu Q."/>
            <person name="Bian C."/>
            <person name="Tsai W.C."/>
            <person name="Yeh C.M."/>
            <person name="Liu K.W."/>
            <person name="Yoshida K."/>
            <person name="Zhang L.S."/>
            <person name="Chang S.B."/>
            <person name="Chen F."/>
            <person name="Shi Y."/>
            <person name="Su Y.Y."/>
            <person name="Zhang Y.Q."/>
            <person name="Chen L.J."/>
            <person name="Yin Y."/>
            <person name="Lin M."/>
            <person name="Huang H."/>
            <person name="Deng H."/>
            <person name="Wang Z.W."/>
            <person name="Zhu S.L."/>
            <person name="Zhao X."/>
            <person name="Deng C."/>
            <person name="Niu S.C."/>
            <person name="Huang J."/>
            <person name="Wang M."/>
            <person name="Liu G.H."/>
            <person name="Yang H.J."/>
            <person name="Xiao X.J."/>
            <person name="Hsiao Y.Y."/>
            <person name="Wu W.L."/>
            <person name="Chen Y.Y."/>
            <person name="Mitsuda N."/>
            <person name="Ohme-Takagi M."/>
            <person name="Luo Y.B."/>
            <person name="Van de Peer Y."/>
            <person name="Liu Z.J."/>
        </authorList>
    </citation>
    <scope>NUCLEOTIDE SEQUENCE [LARGE SCALE GENOMIC DNA]</scope>
    <source>
        <tissue evidence="2">The whole plant</tissue>
    </source>
</reference>
<dbReference type="PANTHER" id="PTHR31635:SF196">
    <property type="entry name" value="REVERSE TRANSCRIPTASE DOMAIN-CONTAINING PROTEIN-RELATED"/>
    <property type="match status" value="1"/>
</dbReference>
<keyword evidence="3" id="KW-1185">Reference proteome</keyword>
<evidence type="ECO:0000259" key="1">
    <source>
        <dbReference type="PROSITE" id="PS50878"/>
    </source>
</evidence>
<name>A0A2I0VM41_9ASPA</name>
<dbReference type="Pfam" id="PF00078">
    <property type="entry name" value="RVT_1"/>
    <property type="match status" value="1"/>
</dbReference>
<evidence type="ECO:0000313" key="3">
    <source>
        <dbReference type="Proteomes" id="UP000233837"/>
    </source>
</evidence>
<dbReference type="SUPFAM" id="SSF56672">
    <property type="entry name" value="DNA/RNA polymerases"/>
    <property type="match status" value="1"/>
</dbReference>
<feature type="domain" description="Reverse transcriptase" evidence="1">
    <location>
        <begin position="1"/>
        <end position="162"/>
    </location>
</feature>
<sequence length="162" mass="18307">MEQAYDKMSWRTLKLVLSQMGFPPRFSSWVMSCVQDPKFLILINGQLTEGIMAKCGFRQGCPLSPYLFILCSELLSAHIHQNFKNFKELGVPISVGGPPVSHLLYADDVLFFAGASIQNVRKILSILEDYCAWTGQRVNKKKSAILFSRRTLSTKSRLAKMN</sequence>
<protein>
    <submittedName>
        <fullName evidence="2">Putative mitochondrial protein</fullName>
    </submittedName>
</protein>
<proteinExistence type="predicted"/>
<dbReference type="PROSITE" id="PS50878">
    <property type="entry name" value="RT_POL"/>
    <property type="match status" value="1"/>
</dbReference>
<gene>
    <name evidence="2" type="ORF">MA16_Dca008411</name>
</gene>
<dbReference type="PANTHER" id="PTHR31635">
    <property type="entry name" value="REVERSE TRANSCRIPTASE DOMAIN-CONTAINING PROTEIN-RELATED"/>
    <property type="match status" value="1"/>
</dbReference>
<dbReference type="Proteomes" id="UP000233837">
    <property type="component" value="Unassembled WGS sequence"/>
</dbReference>
<accession>A0A2I0VM41</accession>
<dbReference type="EMBL" id="KZ503416">
    <property type="protein sequence ID" value="PKU64488.1"/>
    <property type="molecule type" value="Genomic_DNA"/>
</dbReference>
<organism evidence="2 3">
    <name type="scientific">Dendrobium catenatum</name>
    <dbReference type="NCBI Taxonomy" id="906689"/>
    <lineage>
        <taxon>Eukaryota</taxon>
        <taxon>Viridiplantae</taxon>
        <taxon>Streptophyta</taxon>
        <taxon>Embryophyta</taxon>
        <taxon>Tracheophyta</taxon>
        <taxon>Spermatophyta</taxon>
        <taxon>Magnoliopsida</taxon>
        <taxon>Liliopsida</taxon>
        <taxon>Asparagales</taxon>
        <taxon>Orchidaceae</taxon>
        <taxon>Epidendroideae</taxon>
        <taxon>Malaxideae</taxon>
        <taxon>Dendrobiinae</taxon>
        <taxon>Dendrobium</taxon>
    </lineage>
</organism>
<dbReference type="InterPro" id="IPR000477">
    <property type="entry name" value="RT_dom"/>
</dbReference>